<dbReference type="GO" id="GO:0016491">
    <property type="term" value="F:oxidoreductase activity"/>
    <property type="evidence" value="ECO:0007669"/>
    <property type="project" value="UniProtKB-KW"/>
</dbReference>
<dbReference type="InterPro" id="IPR046373">
    <property type="entry name" value="Acyl-CoA_Oxase/DH_mid-dom_sf"/>
</dbReference>
<dbReference type="Proteomes" id="UP001551695">
    <property type="component" value="Unassembled WGS sequence"/>
</dbReference>
<dbReference type="EMBL" id="JBFAKC010000005">
    <property type="protein sequence ID" value="MEV0708724.1"/>
    <property type="molecule type" value="Genomic_DNA"/>
</dbReference>
<evidence type="ECO:0000313" key="9">
    <source>
        <dbReference type="Proteomes" id="UP001551695"/>
    </source>
</evidence>
<keyword evidence="5 8" id="KW-0560">Oxidoreductase</keyword>
<keyword evidence="9" id="KW-1185">Reference proteome</keyword>
<gene>
    <name evidence="8" type="ORF">AB0I48_14260</name>
</gene>
<evidence type="ECO:0000259" key="6">
    <source>
        <dbReference type="Pfam" id="PF00441"/>
    </source>
</evidence>
<dbReference type="Pfam" id="PF00441">
    <property type="entry name" value="Acyl-CoA_dh_1"/>
    <property type="match status" value="1"/>
</dbReference>
<dbReference type="InterPro" id="IPR013786">
    <property type="entry name" value="AcylCoA_DH/ox_N"/>
</dbReference>
<keyword evidence="3" id="KW-0285">Flavoprotein</keyword>
<comment type="caution">
    <text evidence="8">The sequence shown here is derived from an EMBL/GenBank/DDBJ whole genome shotgun (WGS) entry which is preliminary data.</text>
</comment>
<dbReference type="InterPro" id="IPR009100">
    <property type="entry name" value="AcylCoA_DH/oxidase_NM_dom_sf"/>
</dbReference>
<dbReference type="Gene3D" id="2.40.110.10">
    <property type="entry name" value="Butyryl-CoA Dehydrogenase, subunit A, domain 2"/>
    <property type="match status" value="1"/>
</dbReference>
<comment type="cofactor">
    <cofactor evidence="1">
        <name>FAD</name>
        <dbReference type="ChEBI" id="CHEBI:57692"/>
    </cofactor>
</comment>
<evidence type="ECO:0000256" key="5">
    <source>
        <dbReference type="ARBA" id="ARBA00023002"/>
    </source>
</evidence>
<feature type="domain" description="Acyl-CoA dehydrogenase/oxidase N-terminal" evidence="7">
    <location>
        <begin position="6"/>
        <end position="116"/>
    </location>
</feature>
<keyword evidence="4" id="KW-0274">FAD</keyword>
<reference evidence="8 9" key="1">
    <citation type="submission" date="2024-06" db="EMBL/GenBank/DDBJ databases">
        <title>The Natural Products Discovery Center: Release of the First 8490 Sequenced Strains for Exploring Actinobacteria Biosynthetic Diversity.</title>
        <authorList>
            <person name="Kalkreuter E."/>
            <person name="Kautsar S.A."/>
            <person name="Yang D."/>
            <person name="Bader C.D."/>
            <person name="Teijaro C.N."/>
            <person name="Fluegel L."/>
            <person name="Davis C.M."/>
            <person name="Simpson J.R."/>
            <person name="Lauterbach L."/>
            <person name="Steele A.D."/>
            <person name="Gui C."/>
            <person name="Meng S."/>
            <person name="Li G."/>
            <person name="Viehrig K."/>
            <person name="Ye F."/>
            <person name="Su P."/>
            <person name="Kiefer A.F."/>
            <person name="Nichols A."/>
            <person name="Cepeda A.J."/>
            <person name="Yan W."/>
            <person name="Fan B."/>
            <person name="Jiang Y."/>
            <person name="Adhikari A."/>
            <person name="Zheng C.-J."/>
            <person name="Schuster L."/>
            <person name="Cowan T.M."/>
            <person name="Smanski M.J."/>
            <person name="Chevrette M.G."/>
            <person name="De Carvalho L.P.S."/>
            <person name="Shen B."/>
        </authorList>
    </citation>
    <scope>NUCLEOTIDE SEQUENCE [LARGE SCALE GENOMIC DNA]</scope>
    <source>
        <strain evidence="8 9">NPDC050403</strain>
    </source>
</reference>
<organism evidence="8 9">
    <name type="scientific">Nocardia aurea</name>
    <dbReference type="NCBI Taxonomy" id="2144174"/>
    <lineage>
        <taxon>Bacteria</taxon>
        <taxon>Bacillati</taxon>
        <taxon>Actinomycetota</taxon>
        <taxon>Actinomycetes</taxon>
        <taxon>Mycobacteriales</taxon>
        <taxon>Nocardiaceae</taxon>
        <taxon>Nocardia</taxon>
    </lineage>
</organism>
<name>A0ABV3FTH9_9NOCA</name>
<dbReference type="Pfam" id="PF02771">
    <property type="entry name" value="Acyl-CoA_dh_N"/>
    <property type="match status" value="1"/>
</dbReference>
<sequence length="372" mass="39126">MNLEYTPEQIALRDSVRGYLASAAESTPWLPPKDGTDGSDTTWRGLAELGVTGLLVPEEFGGAGGDMVDAGVVLAELGRVLDRGPWISSAIAVPRALRRLGRSDASAELLSGIADGSTIVALGLHRAHAPSVTATTRGGAVTVSGSTAEVPDADAAAVLLVPARDGDRTCLFAIDAAAPGVSRVAIPTADRTRRRFNVGYTDTPARPLGELRAEVADAVIDEVLIAAAADAAGAAERILELTVAYAKARRQFGKPIGGFQAVAHLCVDMLETVELARGGAMHGLWASDAGTDEQRHSSAMRVKAFSGRLATVGDTAIQIFGGIGFTWEHQAHFYLERLLQWSTFLGRPDRYLREVGEHLVRTSRPGVSAVDG</sequence>
<dbReference type="InterPro" id="IPR009075">
    <property type="entry name" value="AcylCo_DH/oxidase_C"/>
</dbReference>
<evidence type="ECO:0000256" key="4">
    <source>
        <dbReference type="ARBA" id="ARBA00022827"/>
    </source>
</evidence>
<evidence type="ECO:0000259" key="7">
    <source>
        <dbReference type="Pfam" id="PF02771"/>
    </source>
</evidence>
<protein>
    <submittedName>
        <fullName evidence="8">Acyl-CoA dehydrogenase family protein</fullName>
        <ecNumber evidence="8">1.-.-.-</ecNumber>
    </submittedName>
</protein>
<feature type="domain" description="Acyl-CoA dehydrogenase/oxidase C-terminal" evidence="6">
    <location>
        <begin position="225"/>
        <end position="341"/>
    </location>
</feature>
<dbReference type="InterPro" id="IPR037069">
    <property type="entry name" value="AcylCoA_DH/ox_N_sf"/>
</dbReference>
<accession>A0ABV3FTH9</accession>
<dbReference type="RefSeq" id="WP_357783710.1">
    <property type="nucleotide sequence ID" value="NZ_JBFAKC010000005.1"/>
</dbReference>
<dbReference type="SUPFAM" id="SSF47203">
    <property type="entry name" value="Acyl-CoA dehydrogenase C-terminal domain-like"/>
    <property type="match status" value="1"/>
</dbReference>
<dbReference type="SUPFAM" id="SSF56645">
    <property type="entry name" value="Acyl-CoA dehydrogenase NM domain-like"/>
    <property type="match status" value="1"/>
</dbReference>
<dbReference type="InterPro" id="IPR036250">
    <property type="entry name" value="AcylCo_DH-like_C"/>
</dbReference>
<evidence type="ECO:0000256" key="2">
    <source>
        <dbReference type="ARBA" id="ARBA00009347"/>
    </source>
</evidence>
<dbReference type="Gene3D" id="1.20.140.10">
    <property type="entry name" value="Butyryl-CoA Dehydrogenase, subunit A, domain 3"/>
    <property type="match status" value="1"/>
</dbReference>
<dbReference type="PANTHER" id="PTHR43884">
    <property type="entry name" value="ACYL-COA DEHYDROGENASE"/>
    <property type="match status" value="1"/>
</dbReference>
<dbReference type="PANTHER" id="PTHR43884:SF20">
    <property type="entry name" value="ACYL-COA DEHYDROGENASE FADE28"/>
    <property type="match status" value="1"/>
</dbReference>
<evidence type="ECO:0000313" key="8">
    <source>
        <dbReference type="EMBL" id="MEV0708724.1"/>
    </source>
</evidence>
<dbReference type="Gene3D" id="1.10.540.10">
    <property type="entry name" value="Acyl-CoA dehydrogenase/oxidase, N-terminal domain"/>
    <property type="match status" value="1"/>
</dbReference>
<proteinExistence type="inferred from homology"/>
<evidence type="ECO:0000256" key="1">
    <source>
        <dbReference type="ARBA" id="ARBA00001974"/>
    </source>
</evidence>
<dbReference type="EC" id="1.-.-.-" evidence="8"/>
<evidence type="ECO:0000256" key="3">
    <source>
        <dbReference type="ARBA" id="ARBA00022630"/>
    </source>
</evidence>
<comment type="similarity">
    <text evidence="2">Belongs to the acyl-CoA dehydrogenase family.</text>
</comment>